<evidence type="ECO:0000313" key="3">
    <source>
        <dbReference type="Proteomes" id="UP000694865"/>
    </source>
</evidence>
<gene>
    <name evidence="4" type="primary">LOC102806130</name>
</gene>
<evidence type="ECO:0000256" key="1">
    <source>
        <dbReference type="ARBA" id="ARBA00022724"/>
    </source>
</evidence>
<proteinExistence type="predicted"/>
<reference evidence="4" key="1">
    <citation type="submission" date="2025-08" db="UniProtKB">
        <authorList>
            <consortium name="RefSeq"/>
        </authorList>
    </citation>
    <scope>IDENTIFICATION</scope>
    <source>
        <tissue evidence="4">Testes</tissue>
    </source>
</reference>
<accession>A0ABM0MAG8</accession>
<name>A0ABM0MAG8_SACKO</name>
<evidence type="ECO:0000259" key="2">
    <source>
        <dbReference type="PROSITE" id="PS51057"/>
    </source>
</evidence>
<dbReference type="Gene3D" id="3.30.420.10">
    <property type="entry name" value="Ribonuclease H-like superfamily/Ribonuclease H"/>
    <property type="match status" value="1"/>
</dbReference>
<dbReference type="Gene3D" id="1.10.10.10">
    <property type="entry name" value="Winged helix-like DNA-binding domain superfamily/Winged helix DNA-binding domain"/>
    <property type="match status" value="1"/>
</dbReference>
<evidence type="ECO:0000313" key="4">
    <source>
        <dbReference type="RefSeq" id="XP_006817009.1"/>
    </source>
</evidence>
<dbReference type="GeneID" id="102806130"/>
<keyword evidence="1" id="KW-0563">Paired box</keyword>
<dbReference type="SUPFAM" id="SSF46689">
    <property type="entry name" value="Homeodomain-like"/>
    <property type="match status" value="1"/>
</dbReference>
<dbReference type="InterPro" id="IPR036397">
    <property type="entry name" value="RNaseH_sf"/>
</dbReference>
<protein>
    <submittedName>
        <fullName evidence="4">Uncharacterized protein LOC102806130</fullName>
    </submittedName>
</protein>
<dbReference type="PANTHER" id="PTHR46564:SF1">
    <property type="entry name" value="TRANSPOSASE"/>
    <property type="match status" value="1"/>
</dbReference>
<feature type="domain" description="Paired" evidence="2">
    <location>
        <begin position="1"/>
        <end position="58"/>
    </location>
</feature>
<dbReference type="InterPro" id="IPR009057">
    <property type="entry name" value="Homeodomain-like_sf"/>
</dbReference>
<dbReference type="PROSITE" id="PS51057">
    <property type="entry name" value="PAIRED_2"/>
    <property type="match status" value="1"/>
</dbReference>
<dbReference type="PANTHER" id="PTHR46564">
    <property type="entry name" value="TRANSPOSASE"/>
    <property type="match status" value="1"/>
</dbReference>
<dbReference type="InterPro" id="IPR001523">
    <property type="entry name" value="Paired_dom"/>
</dbReference>
<dbReference type="Pfam" id="PF13358">
    <property type="entry name" value="DDE_3"/>
    <property type="match status" value="1"/>
</dbReference>
<dbReference type="Pfam" id="PF00292">
    <property type="entry name" value="PAX"/>
    <property type="match status" value="1"/>
</dbReference>
<organism evidence="3 4">
    <name type="scientific">Saccoglossus kowalevskii</name>
    <name type="common">Acorn worm</name>
    <dbReference type="NCBI Taxonomy" id="10224"/>
    <lineage>
        <taxon>Eukaryota</taxon>
        <taxon>Metazoa</taxon>
        <taxon>Hemichordata</taxon>
        <taxon>Enteropneusta</taxon>
        <taxon>Harrimaniidae</taxon>
        <taxon>Saccoglossus</taxon>
    </lineage>
</organism>
<dbReference type="RefSeq" id="XP_006817009.1">
    <property type="nucleotide sequence ID" value="XM_006816946.1"/>
</dbReference>
<dbReference type="InterPro" id="IPR036388">
    <property type="entry name" value="WH-like_DNA-bd_sf"/>
</dbReference>
<dbReference type="InterPro" id="IPR038717">
    <property type="entry name" value="Tc1-like_DDE_dom"/>
</dbReference>
<sequence>MQAKTKLTDNVLEHIEYYKTTKPSIYAREIRGKLLEDGICTPMTLPGLTKINVAVRENFNMSRKIISSVLAESCTDRNIERQLDFMEEVSNYTPEQLHWFDESSVVQTTGNRRYGHSVVGTQAVEIQRYASNATFTVNLLMGVFGIHHVDVILGPSNGYEFLKKFHEAIEQNNDMGNPVLAPGDYIIMDNCPFHHARHVEQNLRRLLDQLEVRLIFQPPYNPQFNVCEYCFRHLKFELRSNPNPRFVYNFTELAVADKTSCRQDSL</sequence>
<dbReference type="Proteomes" id="UP000694865">
    <property type="component" value="Unplaced"/>
</dbReference>
<keyword evidence="3" id="KW-1185">Reference proteome</keyword>